<dbReference type="PANTHER" id="PTHR45947:SF3">
    <property type="entry name" value="SULFOQUINOVOSYL TRANSFERASE SQD2"/>
    <property type="match status" value="1"/>
</dbReference>
<dbReference type="GO" id="GO:0016757">
    <property type="term" value="F:glycosyltransferase activity"/>
    <property type="evidence" value="ECO:0007669"/>
    <property type="project" value="InterPro"/>
</dbReference>
<dbReference type="EMBL" id="MEWX01000010">
    <property type="protein sequence ID" value="OGC80964.1"/>
    <property type="molecule type" value="Genomic_DNA"/>
</dbReference>
<dbReference type="STRING" id="1797243.A2943_01740"/>
<evidence type="ECO:0000313" key="3">
    <source>
        <dbReference type="EMBL" id="OGC80964.1"/>
    </source>
</evidence>
<dbReference type="InterPro" id="IPR050194">
    <property type="entry name" value="Glycosyltransferase_grp1"/>
</dbReference>
<dbReference type="InterPro" id="IPR001296">
    <property type="entry name" value="Glyco_trans_1"/>
</dbReference>
<name>A0A1F4XH88_9BACT</name>
<dbReference type="PANTHER" id="PTHR45947">
    <property type="entry name" value="SULFOQUINOVOSYL TRANSFERASE SQD2"/>
    <property type="match status" value="1"/>
</dbReference>
<dbReference type="InterPro" id="IPR028098">
    <property type="entry name" value="Glyco_trans_4-like_N"/>
</dbReference>
<proteinExistence type="predicted"/>
<dbReference type="Proteomes" id="UP000176185">
    <property type="component" value="Unassembled WGS sequence"/>
</dbReference>
<dbReference type="Gene3D" id="3.40.50.2000">
    <property type="entry name" value="Glycogen Phosphorylase B"/>
    <property type="match status" value="2"/>
</dbReference>
<evidence type="ECO:0000259" key="1">
    <source>
        <dbReference type="Pfam" id="PF00534"/>
    </source>
</evidence>
<dbReference type="SUPFAM" id="SSF53756">
    <property type="entry name" value="UDP-Glycosyltransferase/glycogen phosphorylase"/>
    <property type="match status" value="1"/>
</dbReference>
<dbReference type="Pfam" id="PF13439">
    <property type="entry name" value="Glyco_transf_4"/>
    <property type="match status" value="1"/>
</dbReference>
<accession>A0A1F4XH88</accession>
<dbReference type="Pfam" id="PF00534">
    <property type="entry name" value="Glycos_transf_1"/>
    <property type="match status" value="1"/>
</dbReference>
<evidence type="ECO:0008006" key="5">
    <source>
        <dbReference type="Google" id="ProtNLM"/>
    </source>
</evidence>
<reference evidence="3 4" key="1">
    <citation type="journal article" date="2016" name="Nat. Commun.">
        <title>Thousands of microbial genomes shed light on interconnected biogeochemical processes in an aquifer system.</title>
        <authorList>
            <person name="Anantharaman K."/>
            <person name="Brown C.T."/>
            <person name="Hug L.A."/>
            <person name="Sharon I."/>
            <person name="Castelle C.J."/>
            <person name="Probst A.J."/>
            <person name="Thomas B.C."/>
            <person name="Singh A."/>
            <person name="Wilkins M.J."/>
            <person name="Karaoz U."/>
            <person name="Brodie E.L."/>
            <person name="Williams K.H."/>
            <person name="Hubbard S.S."/>
            <person name="Banfield J.F."/>
        </authorList>
    </citation>
    <scope>NUCLEOTIDE SEQUENCE [LARGE SCALE GENOMIC DNA]</scope>
</reference>
<protein>
    <recommendedName>
        <fullName evidence="5">Glycosyltransferase subfamily 4-like N-terminal domain-containing protein</fullName>
    </recommendedName>
</protein>
<gene>
    <name evidence="3" type="ORF">A2943_01740</name>
</gene>
<evidence type="ECO:0000313" key="4">
    <source>
        <dbReference type="Proteomes" id="UP000176185"/>
    </source>
</evidence>
<dbReference type="AlphaFoldDB" id="A0A1F4XH88"/>
<feature type="domain" description="Glycosyltransferase subfamily 4-like N-terminal" evidence="2">
    <location>
        <begin position="21"/>
        <end position="195"/>
    </location>
</feature>
<evidence type="ECO:0000259" key="2">
    <source>
        <dbReference type="Pfam" id="PF13439"/>
    </source>
</evidence>
<comment type="caution">
    <text evidence="3">The sequence shown here is derived from an EMBL/GenBank/DDBJ whole genome shotgun (WGS) entry which is preliminary data.</text>
</comment>
<organism evidence="3 4">
    <name type="scientific">Candidatus Adlerbacteria bacterium RIFCSPLOWO2_01_FULL_51_16</name>
    <dbReference type="NCBI Taxonomy" id="1797243"/>
    <lineage>
        <taxon>Bacteria</taxon>
        <taxon>Candidatus Adleribacteriota</taxon>
    </lineage>
</organism>
<sequence length="396" mass="43719">MNTRNLRIALICDGVAEFMAGSTESARRFSRILKGRGYTQVFIAGRSPEHRTDDEWEGMKVYRFRSFLLPQTDGHLYLGLPRKREVIKILQEERIDILHVIMPTPAAIAAVRAAHAIGIPVVVHSHTQPENLFLNTFHNKAEWFTNILSSLMYVYLHWLYAKVAVLIFPTKFSREFFKGLPQKSRTEVISNGVDRTKFGKADPAPLLKKFNLPADRTYILFVGRLHPEKRVDTLIAAMPAILKGAPGAHALIVGGGHREQALRAQAASLGITERVSFLGRLSDAEVEQAYNAAALFVLPSLVELEGMVVLQAISCGVPVLVSNSPKSASPLLVEGNGLLFKPSDAADLAAQALAILTNPERRKSMAAQSLLLGEKYDIQTSASKIESIYHSLMSTR</sequence>
<feature type="domain" description="Glycosyl transferase family 1" evidence="1">
    <location>
        <begin position="208"/>
        <end position="367"/>
    </location>
</feature>